<dbReference type="RefSeq" id="WP_131446608.1">
    <property type="nucleotide sequence ID" value="NZ_SJZB01000032.1"/>
</dbReference>
<evidence type="ECO:0000313" key="1">
    <source>
        <dbReference type="EMBL" id="TCJ14926.1"/>
    </source>
</evidence>
<protein>
    <submittedName>
        <fullName evidence="1">Histidine phosphatase family protein</fullName>
    </submittedName>
</protein>
<dbReference type="CDD" id="cd07067">
    <property type="entry name" value="HP_PGM_like"/>
    <property type="match status" value="1"/>
</dbReference>
<dbReference type="GO" id="GO:0016791">
    <property type="term" value="F:phosphatase activity"/>
    <property type="evidence" value="ECO:0007669"/>
    <property type="project" value="TreeGrafter"/>
</dbReference>
<dbReference type="PANTHER" id="PTHR48100:SF1">
    <property type="entry name" value="HISTIDINE PHOSPHATASE FAMILY PROTEIN-RELATED"/>
    <property type="match status" value="1"/>
</dbReference>
<dbReference type="SUPFAM" id="SSF53254">
    <property type="entry name" value="Phosphoglycerate mutase-like"/>
    <property type="match status" value="1"/>
</dbReference>
<accession>A0A4R1BCX9</accession>
<dbReference type="Gene3D" id="3.40.50.1240">
    <property type="entry name" value="Phosphoglycerate mutase-like"/>
    <property type="match status" value="1"/>
</dbReference>
<dbReference type="InterPro" id="IPR029033">
    <property type="entry name" value="His_PPase_superfam"/>
</dbReference>
<dbReference type="PANTHER" id="PTHR48100">
    <property type="entry name" value="BROAD-SPECIFICITY PHOSPHATASE YOR283W-RELATED"/>
    <property type="match status" value="1"/>
</dbReference>
<dbReference type="EMBL" id="SJZB01000032">
    <property type="protein sequence ID" value="TCJ14926.1"/>
    <property type="molecule type" value="Genomic_DNA"/>
</dbReference>
<dbReference type="Pfam" id="PF00300">
    <property type="entry name" value="His_Phos_1"/>
    <property type="match status" value="1"/>
</dbReference>
<proteinExistence type="predicted"/>
<organism evidence="1 2">
    <name type="scientific">Parasulfuritortus cantonensis</name>
    <dbReference type="NCBI Taxonomy" id="2528202"/>
    <lineage>
        <taxon>Bacteria</taxon>
        <taxon>Pseudomonadati</taxon>
        <taxon>Pseudomonadota</taxon>
        <taxon>Betaproteobacteria</taxon>
        <taxon>Nitrosomonadales</taxon>
        <taxon>Thiobacillaceae</taxon>
        <taxon>Parasulfuritortus</taxon>
    </lineage>
</organism>
<dbReference type="OrthoDB" id="9781415at2"/>
<dbReference type="InterPro" id="IPR013078">
    <property type="entry name" value="His_Pase_superF_clade-1"/>
</dbReference>
<keyword evidence="2" id="KW-1185">Reference proteome</keyword>
<comment type="caution">
    <text evidence="1">The sequence shown here is derived from an EMBL/GenBank/DDBJ whole genome shotgun (WGS) entry which is preliminary data.</text>
</comment>
<reference evidence="1 2" key="1">
    <citation type="submission" date="2019-03" db="EMBL/GenBank/DDBJ databases">
        <title>Genome sequence of Thiobacillaceae bacterium LSR1, a sulfur-oxidizing bacterium isolated from freshwater sediment.</title>
        <authorList>
            <person name="Li S."/>
        </authorList>
    </citation>
    <scope>NUCLEOTIDE SEQUENCE [LARGE SCALE GENOMIC DNA]</scope>
    <source>
        <strain evidence="1 2">LSR1</strain>
    </source>
</reference>
<dbReference type="AlphaFoldDB" id="A0A4R1BCX9"/>
<dbReference type="GO" id="GO:0005737">
    <property type="term" value="C:cytoplasm"/>
    <property type="evidence" value="ECO:0007669"/>
    <property type="project" value="TreeGrafter"/>
</dbReference>
<name>A0A4R1BCX9_9PROT</name>
<dbReference type="InterPro" id="IPR050275">
    <property type="entry name" value="PGM_Phosphatase"/>
</dbReference>
<sequence>MKTIIFVRHGESVSNAGGITMAHDAIPLSPHGRMQAATLSAVLSVSPSRTLVSPMVRTGQTAEPFCARWGIQPEQCSALAEFSVIDPVLIDGLSGEERKPFVTAYWNAQDPKLRQGPMADTFREFNERVSEFIRLMPDLPDRTVVFGHGIWFGLLHWRLLGYGADSASDMARFRRFQQGLPMPNCATFLLKNNEGVHWCITADEAINKAIAAIPRI</sequence>
<dbReference type="Proteomes" id="UP000295443">
    <property type="component" value="Unassembled WGS sequence"/>
</dbReference>
<gene>
    <name evidence="1" type="ORF">EZJ19_08550</name>
</gene>
<dbReference type="SMART" id="SM00855">
    <property type="entry name" value="PGAM"/>
    <property type="match status" value="1"/>
</dbReference>
<evidence type="ECO:0000313" key="2">
    <source>
        <dbReference type="Proteomes" id="UP000295443"/>
    </source>
</evidence>